<keyword evidence="1" id="KW-0378">Hydrolase</keyword>
<keyword evidence="2" id="KW-0732">Signal</keyword>
<protein>
    <recommendedName>
        <fullName evidence="3">Vanin C-terminal domain-containing protein</fullName>
    </recommendedName>
</protein>
<evidence type="ECO:0000256" key="2">
    <source>
        <dbReference type="SAM" id="SignalP"/>
    </source>
</evidence>
<dbReference type="InterPro" id="IPR043957">
    <property type="entry name" value="Vanin_C"/>
</dbReference>
<reference evidence="4" key="1">
    <citation type="submission" date="2022-03" db="EMBL/GenBank/DDBJ databases">
        <authorList>
            <person name="Tunstrom K."/>
        </authorList>
    </citation>
    <scope>NUCLEOTIDE SEQUENCE</scope>
</reference>
<accession>A0AAU9UK17</accession>
<dbReference type="EMBL" id="CAKOGL010000019">
    <property type="protein sequence ID" value="CAH2098070.1"/>
    <property type="molecule type" value="Genomic_DNA"/>
</dbReference>
<dbReference type="AlphaFoldDB" id="A0AAU9UK17"/>
<evidence type="ECO:0000256" key="1">
    <source>
        <dbReference type="ARBA" id="ARBA00022801"/>
    </source>
</evidence>
<dbReference type="Proteomes" id="UP001153954">
    <property type="component" value="Unassembled WGS sequence"/>
</dbReference>
<dbReference type="Pfam" id="PF19018">
    <property type="entry name" value="Vanin_C"/>
    <property type="match status" value="1"/>
</dbReference>
<sequence length="498" mass="56664">MSFLRTVLCLLYCNLVLGSDTYRAAVVDVSRTDVSSRNYASLIREAGEINVDLLVLPNQKVETYEPAFDSCINGLNNYDEIVKSVSSAAKEAHIYVIAQLYEKARCQNRDELIRNNLVFDRNGAVVSVYRKPVNSASKCNTTITKMVRFTTDFGVTFGVLTEDDIILTSKKELNGIKNFVVSASTERTYIFAKQFSTFWAYTNNMNVITDNGKVFGNVDLIKSNNLLVADFKENGSNDISRTLVITPPLTYSTDLNQYIIRPLDLKASSEGYKQTICHGSLCCQFYVKTSFIDSQTAKLIYVLPKAAVSRRNIDYGCFNIHRGSKQDITFGLVVFDGVQQLTNNNIGVQTCAVVACASLYKRSCFIRSENNNTNIRFDKISISGNFTNDNTDHFPTILTTTQNVLNKDNFKFTSKNKNSKYISTELYRTENVLTFGIFGRDYSKDYETFEFGRINDTDYMLDFSEYISSENVQEFFDYLWIRLRILIFVVSIYILEMM</sequence>
<gene>
    <name evidence="4" type="ORF">EEDITHA_LOCUS13225</name>
</gene>
<dbReference type="SUPFAM" id="SSF56317">
    <property type="entry name" value="Carbon-nitrogen hydrolase"/>
    <property type="match status" value="1"/>
</dbReference>
<evidence type="ECO:0000313" key="5">
    <source>
        <dbReference type="Proteomes" id="UP001153954"/>
    </source>
</evidence>
<feature type="chain" id="PRO_5043818501" description="Vanin C-terminal domain-containing protein" evidence="2">
    <location>
        <begin position="19"/>
        <end position="498"/>
    </location>
</feature>
<proteinExistence type="predicted"/>
<keyword evidence="5" id="KW-1185">Reference proteome</keyword>
<dbReference type="PANTHER" id="PTHR10609:SF14">
    <property type="entry name" value="BIOTINIDASE"/>
    <property type="match status" value="1"/>
</dbReference>
<evidence type="ECO:0000313" key="4">
    <source>
        <dbReference type="EMBL" id="CAH2098070.1"/>
    </source>
</evidence>
<evidence type="ECO:0000259" key="3">
    <source>
        <dbReference type="Pfam" id="PF19018"/>
    </source>
</evidence>
<dbReference type="InterPro" id="IPR040154">
    <property type="entry name" value="Biotinidase/VNN"/>
</dbReference>
<dbReference type="Gene3D" id="3.60.110.10">
    <property type="entry name" value="Carbon-nitrogen hydrolase"/>
    <property type="match status" value="1"/>
</dbReference>
<comment type="caution">
    <text evidence="4">The sequence shown here is derived from an EMBL/GenBank/DDBJ whole genome shotgun (WGS) entry which is preliminary data.</text>
</comment>
<feature type="domain" description="Vanin C-terminal" evidence="3">
    <location>
        <begin position="324"/>
        <end position="445"/>
    </location>
</feature>
<feature type="signal peptide" evidence="2">
    <location>
        <begin position="1"/>
        <end position="18"/>
    </location>
</feature>
<name>A0AAU9UK17_EUPED</name>
<dbReference type="PANTHER" id="PTHR10609">
    <property type="entry name" value="BIOTINIDASE-RELATED"/>
    <property type="match status" value="1"/>
</dbReference>
<dbReference type="InterPro" id="IPR036526">
    <property type="entry name" value="C-N_Hydrolase_sf"/>
</dbReference>
<dbReference type="GO" id="GO:0016787">
    <property type="term" value="F:hydrolase activity"/>
    <property type="evidence" value="ECO:0007669"/>
    <property type="project" value="UniProtKB-KW"/>
</dbReference>
<organism evidence="4 5">
    <name type="scientific">Euphydryas editha</name>
    <name type="common">Edith's checkerspot</name>
    <dbReference type="NCBI Taxonomy" id="104508"/>
    <lineage>
        <taxon>Eukaryota</taxon>
        <taxon>Metazoa</taxon>
        <taxon>Ecdysozoa</taxon>
        <taxon>Arthropoda</taxon>
        <taxon>Hexapoda</taxon>
        <taxon>Insecta</taxon>
        <taxon>Pterygota</taxon>
        <taxon>Neoptera</taxon>
        <taxon>Endopterygota</taxon>
        <taxon>Lepidoptera</taxon>
        <taxon>Glossata</taxon>
        <taxon>Ditrysia</taxon>
        <taxon>Papilionoidea</taxon>
        <taxon>Nymphalidae</taxon>
        <taxon>Nymphalinae</taxon>
        <taxon>Euphydryas</taxon>
    </lineage>
</organism>